<evidence type="ECO:0000313" key="3">
    <source>
        <dbReference type="EMBL" id="AGO47202.1"/>
    </source>
</evidence>
<dbReference type="EMBL" id="KC821604">
    <property type="protein sequence ID" value="AGO47202.1"/>
    <property type="molecule type" value="Genomic_DNA"/>
</dbReference>
<organism evidence="2 5">
    <name type="scientific">Cellulophaga phage phiST</name>
    <dbReference type="NCBI Taxonomy" id="756282"/>
    <lineage>
        <taxon>Viruses</taxon>
        <taxon>Duplodnaviria</taxon>
        <taxon>Heunggongvirae</taxon>
        <taxon>Uroviricota</taxon>
        <taxon>Caudoviricetes</taxon>
        <taxon>Cbastvirus</taxon>
        <taxon>Cbastvirus ST</taxon>
    </lineage>
</organism>
<dbReference type="InterPro" id="IPR036397">
    <property type="entry name" value="RNaseH_sf"/>
</dbReference>
<protein>
    <submittedName>
        <fullName evidence="3">Rnase H</fullName>
    </submittedName>
</protein>
<evidence type="ECO:0000259" key="1">
    <source>
        <dbReference type="PROSITE" id="PS50879"/>
    </source>
</evidence>
<reference evidence="4" key="3">
    <citation type="submission" date="2013-03" db="EMBL/GenBank/DDBJ databases">
        <title>The Cellulophaga phages: a novel, diverse, and globally ubiquitous model system.</title>
        <authorList>
            <person name="Holmfeldt K."/>
            <person name="Solonenko N."/>
            <person name="Shah M."/>
            <person name="Corrier K."/>
            <person name="Riemann L."/>
            <person name="VerBerkmoes N.C."/>
            <person name="Sullivan M.B."/>
        </authorList>
    </citation>
    <scope>NUCLEOTIDE SEQUENCE [LARGE SCALE GENOMIC DNA]</scope>
</reference>
<proteinExistence type="predicted"/>
<dbReference type="InterPro" id="IPR012337">
    <property type="entry name" value="RNaseH-like_sf"/>
</dbReference>
<dbReference type="GO" id="GO:0004523">
    <property type="term" value="F:RNA-DNA hybrid ribonuclease activity"/>
    <property type="evidence" value="ECO:0007669"/>
    <property type="project" value="InterPro"/>
</dbReference>
<dbReference type="Proteomes" id="UP000014729">
    <property type="component" value="Segment"/>
</dbReference>
<dbReference type="Proteomes" id="UP000203074">
    <property type="component" value="Segment"/>
</dbReference>
<evidence type="ECO:0000313" key="5">
    <source>
        <dbReference type="Proteomes" id="UP000203074"/>
    </source>
</evidence>
<gene>
    <name evidence="2" type="ORF">CGPG_00046</name>
    <name evidence="3" type="ORF">PhiST_gp063</name>
</gene>
<dbReference type="GeneID" id="15009944"/>
<keyword evidence="5" id="KW-1185">Reference proteome</keyword>
<sequence>MKTITAFTDGSAVVRGSRKGNGGFGTYFPDLFGKQKAFSQGYQQTKTGRMEITALYYALKAFPETSEESIILEVYSDSEYVVKTFTEKRLERWVMNNWTNTSGLVKNRDLWEAILKQLKTKKYLILRMNHIKAHSLEKCSPEERSELLQNELIKGNAIADKLADYKRHSFLKKSDKL</sequence>
<evidence type="ECO:0000313" key="4">
    <source>
        <dbReference type="Proteomes" id="UP000014729"/>
    </source>
</evidence>
<dbReference type="InterPro" id="IPR002156">
    <property type="entry name" value="RNaseH_domain"/>
</dbReference>
<dbReference type="EMBL" id="HQ634192">
    <property type="protein sequence ID" value="AGH56745.1"/>
    <property type="molecule type" value="Genomic_DNA"/>
</dbReference>
<dbReference type="Gene3D" id="3.30.420.10">
    <property type="entry name" value="Ribonuclease H-like superfamily/Ribonuclease H"/>
    <property type="match status" value="1"/>
</dbReference>
<dbReference type="PROSITE" id="PS50879">
    <property type="entry name" value="RNASE_H_1"/>
    <property type="match status" value="1"/>
</dbReference>
<reference evidence="3 4" key="2">
    <citation type="journal article" date="2013" name="Proc. Natl. Acad. Sci. U.S.A.">
        <title>Twelve previously unknown phage genera are ubiquitous in global oceans.</title>
        <authorList>
            <person name="Holmfeldt K."/>
            <person name="Solonenko N."/>
            <person name="Shah M."/>
            <person name="Corrier K."/>
            <person name="Riemann L."/>
            <person name="Verberkmoes N.C."/>
            <person name="Sullivan M.B."/>
        </authorList>
    </citation>
    <scope>NUCLEOTIDE SEQUENCE [LARGE SCALE GENOMIC DNA]</scope>
    <source>
        <strain evidence="3">PhiST</strain>
    </source>
</reference>
<dbReference type="OrthoDB" id="27283at10239"/>
<reference evidence="2 5" key="1">
    <citation type="submission" date="2010-11" db="EMBL/GenBank/DDBJ databases">
        <title>The Genome Sequence of Cellulophaga phage phiST.</title>
        <authorList>
            <consortium name="The Broad Institute Genome Sequencing Platform"/>
            <person name="Henn M.R."/>
            <person name="Reimann L."/>
            <person name="Holmfelt K."/>
            <person name="Levin J."/>
            <person name="Malboeuf C."/>
            <person name="Casali M."/>
            <person name="Russ C."/>
            <person name="Lennon N."/>
            <person name="Chapman S.B."/>
            <person name="Erlich R."/>
            <person name="Young S.K."/>
            <person name="Yandava C."/>
            <person name="Zeng Q."/>
            <person name="Alvarado L."/>
            <person name="Anderson S."/>
            <person name="Berlin A."/>
            <person name="Chen Z."/>
            <person name="Freedman E."/>
            <person name="Gellesch M."/>
            <person name="Goldberg J."/>
            <person name="Green L."/>
            <person name="Griggs A."/>
            <person name="Gujja S."/>
            <person name="Heilman E.R."/>
            <person name="Heiman D."/>
            <person name="Hollinger A."/>
            <person name="Howarth C."/>
            <person name="Larson L."/>
            <person name="Mehta T."/>
            <person name="Pearson M."/>
            <person name="Roberts A."/>
            <person name="Ryan E."/>
            <person name="Saif S."/>
            <person name="Shea T."/>
            <person name="Shenoy N."/>
            <person name="Sisk P."/>
            <person name="Stolte C."/>
            <person name="Sykes S."/>
            <person name="White J."/>
            <person name="Haas B."/>
            <person name="Nusbaum C."/>
            <person name="Birren B."/>
        </authorList>
    </citation>
    <scope>NUCLEOTIDE SEQUENCE [LARGE SCALE GENOMIC DNA]</scope>
    <source>
        <strain evidence="2">PhiST</strain>
        <strain evidence="5">phiST</strain>
    </source>
</reference>
<accession>M4SN95</accession>
<evidence type="ECO:0000313" key="2">
    <source>
        <dbReference type="EMBL" id="AGH56745.1"/>
    </source>
</evidence>
<dbReference type="SUPFAM" id="SSF53098">
    <property type="entry name" value="Ribonuclease H-like"/>
    <property type="match status" value="1"/>
</dbReference>
<name>M4SN95_9CAUD</name>
<dbReference type="KEGG" id="vg:15009944"/>
<feature type="domain" description="RNase H type-1" evidence="1">
    <location>
        <begin position="1"/>
        <end position="168"/>
    </location>
</feature>
<dbReference type="Pfam" id="PF00075">
    <property type="entry name" value="RNase_H"/>
    <property type="match status" value="1"/>
</dbReference>
<dbReference type="RefSeq" id="YP_007673428.1">
    <property type="nucleotide sequence ID" value="NC_020842.1"/>
</dbReference>
<dbReference type="GO" id="GO:0003676">
    <property type="term" value="F:nucleic acid binding"/>
    <property type="evidence" value="ECO:0007669"/>
    <property type="project" value="InterPro"/>
</dbReference>